<proteinExistence type="predicted"/>
<name>A0A7W0CSI2_9ACTN</name>
<accession>A0A7W0CSI2</accession>
<dbReference type="AlphaFoldDB" id="A0A7W0CSI2"/>
<reference evidence="2 3" key="1">
    <citation type="submission" date="2020-07" db="EMBL/GenBank/DDBJ databases">
        <title>Genomic Encyclopedia of Type Strains, Phase IV (KMG-IV): sequencing the most valuable type-strain genomes for metagenomic binning, comparative biology and taxonomic classification.</title>
        <authorList>
            <person name="Goeker M."/>
        </authorList>
    </citation>
    <scope>NUCLEOTIDE SEQUENCE [LARGE SCALE GENOMIC DNA]</scope>
    <source>
        <strain evidence="2 3">DSM 45533</strain>
    </source>
</reference>
<protein>
    <recommendedName>
        <fullName evidence="1">DUF4097 domain-containing protein</fullName>
    </recommendedName>
</protein>
<evidence type="ECO:0000313" key="2">
    <source>
        <dbReference type="EMBL" id="MBA2896403.1"/>
    </source>
</evidence>
<dbReference type="Pfam" id="PF13349">
    <property type="entry name" value="DUF4097"/>
    <property type="match status" value="1"/>
</dbReference>
<dbReference type="InterPro" id="IPR025164">
    <property type="entry name" value="Toastrack_DUF4097"/>
</dbReference>
<sequence length="278" mass="28734">MTTFDTPGPISALIEIGSGSIRLSASERGDTVVEVRPADPGDKSSLLAVEQTRVEFIGGRLRVKSPKSRSWFGWGSLVELTVGLPAGSRVNAQATTDIRADGALGECVLDTAYGAILVEESGKTRLSTSSGDIEIERATGHADLTTHNGRIRAGELASSAVAKNANGDIEIGTAAGDLRLNTASGSIDVERALAGLTAKTAHGSIRVGQVVRGTVSLETASGDLDVGIEAGSAAWLDVSSSYGEVEVPRPAATSPPEGAQTVRLRARTGYGRITVRRV</sequence>
<dbReference type="EMBL" id="JACDUR010000008">
    <property type="protein sequence ID" value="MBA2896403.1"/>
    <property type="molecule type" value="Genomic_DNA"/>
</dbReference>
<evidence type="ECO:0000313" key="3">
    <source>
        <dbReference type="Proteomes" id="UP000530928"/>
    </source>
</evidence>
<keyword evidence="3" id="KW-1185">Reference proteome</keyword>
<gene>
    <name evidence="2" type="ORF">HNR30_007794</name>
</gene>
<dbReference type="RefSeq" id="WP_181615083.1">
    <property type="nucleotide sequence ID" value="NZ_BAABAM010000007.1"/>
</dbReference>
<organism evidence="2 3">
    <name type="scientific">Nonomuraea soli</name>
    <dbReference type="NCBI Taxonomy" id="1032476"/>
    <lineage>
        <taxon>Bacteria</taxon>
        <taxon>Bacillati</taxon>
        <taxon>Actinomycetota</taxon>
        <taxon>Actinomycetes</taxon>
        <taxon>Streptosporangiales</taxon>
        <taxon>Streptosporangiaceae</taxon>
        <taxon>Nonomuraea</taxon>
    </lineage>
</organism>
<dbReference type="Proteomes" id="UP000530928">
    <property type="component" value="Unassembled WGS sequence"/>
</dbReference>
<feature type="domain" description="DUF4097" evidence="1">
    <location>
        <begin position="57"/>
        <end position="249"/>
    </location>
</feature>
<evidence type="ECO:0000259" key="1">
    <source>
        <dbReference type="Pfam" id="PF13349"/>
    </source>
</evidence>
<comment type="caution">
    <text evidence="2">The sequence shown here is derived from an EMBL/GenBank/DDBJ whole genome shotgun (WGS) entry which is preliminary data.</text>
</comment>
<dbReference type="Gene3D" id="2.160.20.120">
    <property type="match status" value="1"/>
</dbReference>